<dbReference type="GO" id="GO:0005783">
    <property type="term" value="C:endoplasmic reticulum"/>
    <property type="evidence" value="ECO:0000318"/>
    <property type="project" value="GO_Central"/>
</dbReference>
<evidence type="ECO:0000256" key="18">
    <source>
        <dbReference type="ARBA" id="ARBA00049298"/>
    </source>
</evidence>
<accession>B7QF74</accession>
<evidence type="ECO:0000256" key="23">
    <source>
        <dbReference type="SAM" id="Phobius"/>
    </source>
</evidence>
<dbReference type="VEuPathDB" id="VectorBase:ISCI012228"/>
<dbReference type="InterPro" id="IPR001129">
    <property type="entry name" value="Membr-assoc_MAPEG"/>
</dbReference>
<dbReference type="GO" id="GO:0004464">
    <property type="term" value="F:leukotriene-C4 synthase activity"/>
    <property type="evidence" value="ECO:0007669"/>
    <property type="project" value="UniProtKB-EC"/>
</dbReference>
<evidence type="ECO:0000256" key="16">
    <source>
        <dbReference type="ARBA" id="ARBA00039056"/>
    </source>
</evidence>
<evidence type="ECO:0000256" key="6">
    <source>
        <dbReference type="ARBA" id="ARBA00022989"/>
    </source>
</evidence>
<dbReference type="STRING" id="6945.B7QF74"/>
<dbReference type="GO" id="GO:0004364">
    <property type="term" value="F:glutathione transferase activity"/>
    <property type="evidence" value="ECO:0000318"/>
    <property type="project" value="GO_Central"/>
</dbReference>
<evidence type="ECO:0007829" key="27">
    <source>
        <dbReference type="PeptideAtlas" id="B7QF74"/>
    </source>
</evidence>
<keyword evidence="27" id="KW-1267">Proteomics identification</keyword>
<feature type="transmembrane region" description="Helical" evidence="23">
    <location>
        <begin position="102"/>
        <end position="121"/>
    </location>
</feature>
<dbReference type="EMBL" id="DS924414">
    <property type="protein sequence ID" value="EEC17496.1"/>
    <property type="molecule type" value="Genomic_DNA"/>
</dbReference>
<comment type="subcellular location">
    <subcellularLocation>
        <location evidence="1">Mitochondrion outer membrane</location>
        <topology evidence="1">Multi-pass membrane protein</topology>
    </subcellularLocation>
</comment>
<evidence type="ECO:0000256" key="13">
    <source>
        <dbReference type="ARBA" id="ARBA00023288"/>
    </source>
</evidence>
<dbReference type="InParanoid" id="B7QF74"/>
<dbReference type="EMBL" id="ABJB010249122">
    <property type="status" value="NOT_ANNOTATED_CDS"/>
    <property type="molecule type" value="Genomic_DNA"/>
</dbReference>
<dbReference type="GO" id="GO:0005635">
    <property type="term" value="C:nuclear envelope"/>
    <property type="evidence" value="ECO:0000318"/>
    <property type="project" value="GO_Central"/>
</dbReference>
<dbReference type="PANTHER" id="PTHR10250">
    <property type="entry name" value="MICROSOMAL GLUTATHIONE S-TRANSFERASE"/>
    <property type="match status" value="1"/>
</dbReference>
<keyword evidence="3 24" id="KW-0808">Transferase</keyword>
<dbReference type="EMBL" id="ABJB010646950">
    <property type="status" value="NOT_ANNOTATED_CDS"/>
    <property type="molecule type" value="Genomic_DNA"/>
</dbReference>
<evidence type="ECO:0000313" key="26">
    <source>
        <dbReference type="Proteomes" id="UP000001555"/>
    </source>
</evidence>
<keyword evidence="11" id="KW-0564">Palmitate</keyword>
<keyword evidence="9" id="KW-0496">Mitochondrion</keyword>
<protein>
    <recommendedName>
        <fullName evidence="20">Glutathione S-transferase 3, mitochondrial</fullName>
        <ecNumber evidence="16">4.4.1.20</ecNumber>
    </recommendedName>
    <alternativeName>
        <fullName evidence="21">Glutathione peroxidase MGST3</fullName>
    </alternativeName>
    <alternativeName>
        <fullName evidence="22">LTC4 synthase MGST3</fullName>
    </alternativeName>
</protein>
<comment type="similarity">
    <text evidence="2">Belongs to the MAPEG family.</text>
</comment>
<evidence type="ECO:0000256" key="10">
    <source>
        <dbReference type="ARBA" id="ARBA00023136"/>
    </source>
</evidence>
<dbReference type="PANTHER" id="PTHR10250:SF26">
    <property type="entry name" value="GLUTATHIONE S-TRANSFERASE 3, MITOCHONDRIAL"/>
    <property type="match status" value="1"/>
</dbReference>
<evidence type="ECO:0000256" key="21">
    <source>
        <dbReference type="ARBA" id="ARBA00075145"/>
    </source>
</evidence>
<evidence type="ECO:0000256" key="7">
    <source>
        <dbReference type="ARBA" id="ARBA00023002"/>
    </source>
</evidence>
<keyword evidence="26" id="KW-1185">Reference proteome</keyword>
<keyword evidence="12" id="KW-0456">Lyase</keyword>
<dbReference type="EC" id="4.4.1.20" evidence="16"/>
<feature type="transmembrane region" description="Helical" evidence="23">
    <location>
        <begin position="28"/>
        <end position="47"/>
    </location>
</feature>
<keyword evidence="5" id="KW-1000">Mitochondrion outer membrane</keyword>
<evidence type="ECO:0000256" key="8">
    <source>
        <dbReference type="ARBA" id="ARBA00023098"/>
    </source>
</evidence>
<evidence type="ECO:0000256" key="9">
    <source>
        <dbReference type="ARBA" id="ARBA00023128"/>
    </source>
</evidence>
<evidence type="ECO:0000256" key="11">
    <source>
        <dbReference type="ARBA" id="ARBA00023139"/>
    </source>
</evidence>
<dbReference type="InterPro" id="IPR050997">
    <property type="entry name" value="MAPEG"/>
</dbReference>
<comment type="pathway">
    <text evidence="14">Lipid metabolism; leukotriene C4 biosynthesis.</text>
</comment>
<reference evidence="24 26" key="1">
    <citation type="submission" date="2008-03" db="EMBL/GenBank/DDBJ databases">
        <title>Annotation of Ixodes scapularis.</title>
        <authorList>
            <consortium name="Ixodes scapularis Genome Project Consortium"/>
            <person name="Caler E."/>
            <person name="Hannick L.I."/>
            <person name="Bidwell S."/>
            <person name="Joardar V."/>
            <person name="Thiagarajan M."/>
            <person name="Amedeo P."/>
            <person name="Galinsky K.J."/>
            <person name="Schobel S."/>
            <person name="Inman J."/>
            <person name="Hostetler J."/>
            <person name="Miller J."/>
            <person name="Hammond M."/>
            <person name="Megy K."/>
            <person name="Lawson D."/>
            <person name="Kodira C."/>
            <person name="Sutton G."/>
            <person name="Meyer J."/>
            <person name="Hill C.A."/>
            <person name="Birren B."/>
            <person name="Nene V."/>
            <person name="Collins F."/>
            <person name="Alarcon-Chaidez F."/>
            <person name="Wikel S."/>
            <person name="Strausberg R."/>
        </authorList>
    </citation>
    <scope>NUCLEOTIDE SEQUENCE [LARGE SCALE GENOMIC DNA]</scope>
    <source>
        <strain evidence="26">Wikel</strain>
        <strain evidence="24">Wikel colony</strain>
    </source>
</reference>
<evidence type="ECO:0000313" key="24">
    <source>
        <dbReference type="EMBL" id="EEC17496.1"/>
    </source>
</evidence>
<keyword evidence="6 23" id="KW-1133">Transmembrane helix</keyword>
<dbReference type="PaxDb" id="6945-B7QF74"/>
<dbReference type="Gene3D" id="1.20.120.550">
    <property type="entry name" value="Membrane associated eicosanoid/glutathione metabolism-like domain"/>
    <property type="match status" value="1"/>
</dbReference>
<dbReference type="VEuPathDB" id="VectorBase:ISCP_017262"/>
<dbReference type="EMBL" id="ABJB010650796">
    <property type="status" value="NOT_ANNOTATED_CDS"/>
    <property type="molecule type" value="Genomic_DNA"/>
</dbReference>
<name>B7QF74_IXOSC</name>
<keyword evidence="7" id="KW-0560">Oxidoreductase</keyword>
<sequence length="158" mass="17645">MRTRKRAKLRKIGGSIMSTLSLVVPKEYGYVVLVGVGSTLVNMWLSIRVGKARRLYDVKYPAMYSDTNIVFNCIQRSHQNFLEYYPQFLMVLFLGGIEYPRLAAASGVVFLAGRIVYALGYSTGDPAKRMRGGFQYLGLLTLLGLSARLGVRMLGLVH</sequence>
<keyword evidence="4 23" id="KW-0812">Transmembrane</keyword>
<dbReference type="GO" id="GO:0004602">
    <property type="term" value="F:glutathione peroxidase activity"/>
    <property type="evidence" value="ECO:0000318"/>
    <property type="project" value="GO_Central"/>
</dbReference>
<evidence type="ECO:0000256" key="1">
    <source>
        <dbReference type="ARBA" id="ARBA00004374"/>
    </source>
</evidence>
<evidence type="ECO:0000256" key="4">
    <source>
        <dbReference type="ARBA" id="ARBA00022692"/>
    </source>
</evidence>
<organism>
    <name type="scientific">Ixodes scapularis</name>
    <name type="common">Black-legged tick</name>
    <name type="synonym">Deer tick</name>
    <dbReference type="NCBI Taxonomy" id="6945"/>
    <lineage>
        <taxon>Eukaryota</taxon>
        <taxon>Metazoa</taxon>
        <taxon>Ecdysozoa</taxon>
        <taxon>Arthropoda</taxon>
        <taxon>Chelicerata</taxon>
        <taxon>Arachnida</taxon>
        <taxon>Acari</taxon>
        <taxon>Parasitiformes</taxon>
        <taxon>Ixodida</taxon>
        <taxon>Ixodoidea</taxon>
        <taxon>Ixodidae</taxon>
        <taxon>Ixodinae</taxon>
        <taxon>Ixodes</taxon>
    </lineage>
</organism>
<dbReference type="Proteomes" id="UP000001555">
    <property type="component" value="Unassembled WGS sequence"/>
</dbReference>
<dbReference type="HOGENOM" id="CLU_110291_1_0_1"/>
<feature type="transmembrane region" description="Helical" evidence="23">
    <location>
        <begin position="133"/>
        <end position="151"/>
    </location>
</feature>
<dbReference type="GO" id="GO:0005741">
    <property type="term" value="C:mitochondrial outer membrane"/>
    <property type="evidence" value="ECO:0007669"/>
    <property type="project" value="UniProtKB-SubCell"/>
</dbReference>
<reference evidence="25" key="2">
    <citation type="submission" date="2020-05" db="UniProtKB">
        <authorList>
            <consortium name="EnsemblMetazoa"/>
        </authorList>
    </citation>
    <scope>IDENTIFICATION</scope>
    <source>
        <strain evidence="25">wikel</strain>
    </source>
</reference>
<keyword evidence="13" id="KW-0449">Lipoprotein</keyword>
<evidence type="ECO:0000313" key="25">
    <source>
        <dbReference type="EnsemblMetazoa" id="ISCW012228-PA"/>
    </source>
</evidence>
<dbReference type="FunFam" id="1.20.120.550:FF:000004">
    <property type="entry name" value="Microsomal glutathione S-transferase 3"/>
    <property type="match status" value="1"/>
</dbReference>
<evidence type="ECO:0000256" key="15">
    <source>
        <dbReference type="ARBA" id="ARBA00037916"/>
    </source>
</evidence>
<dbReference type="SUPFAM" id="SSF161084">
    <property type="entry name" value="MAPEG domain-like"/>
    <property type="match status" value="1"/>
</dbReference>
<keyword evidence="8" id="KW-0443">Lipid metabolism</keyword>
<evidence type="ECO:0000256" key="3">
    <source>
        <dbReference type="ARBA" id="ARBA00022679"/>
    </source>
</evidence>
<dbReference type="AlphaFoldDB" id="B7QF74"/>
<dbReference type="Pfam" id="PF01124">
    <property type="entry name" value="MAPEG"/>
    <property type="match status" value="1"/>
</dbReference>
<dbReference type="OrthoDB" id="410651at2759"/>
<evidence type="ECO:0000256" key="20">
    <source>
        <dbReference type="ARBA" id="ARBA00069748"/>
    </source>
</evidence>
<evidence type="ECO:0000256" key="12">
    <source>
        <dbReference type="ARBA" id="ARBA00023239"/>
    </source>
</evidence>
<comment type="catalytic activity">
    <reaction evidence="19">
        <text>15-deoxy-Delta(12,14)-prostaglandin J2 + glutathione = 15-deoxy-Delta(12,14)-prostaglandin J2-S-(R)-glutathione</text>
        <dbReference type="Rhea" id="RHEA:75963"/>
        <dbReference type="ChEBI" id="CHEBI:57925"/>
        <dbReference type="ChEBI" id="CHEBI:85236"/>
        <dbReference type="ChEBI" id="CHEBI:194498"/>
    </reaction>
    <physiologicalReaction direction="left-to-right" evidence="19">
        <dbReference type="Rhea" id="RHEA:75964"/>
    </physiologicalReaction>
</comment>
<dbReference type="GO" id="GO:0006629">
    <property type="term" value="P:lipid metabolic process"/>
    <property type="evidence" value="ECO:0007669"/>
    <property type="project" value="UniProtKB-KW"/>
</dbReference>
<evidence type="ECO:0000256" key="5">
    <source>
        <dbReference type="ARBA" id="ARBA00022787"/>
    </source>
</evidence>
<dbReference type="EnsemblMetazoa" id="ISCW012228-RA">
    <property type="protein sequence ID" value="ISCW012228-PA"/>
    <property type="gene ID" value="ISCW012228"/>
</dbReference>
<proteinExistence type="evidence at protein level"/>
<evidence type="ECO:0000256" key="2">
    <source>
        <dbReference type="ARBA" id="ARBA00010459"/>
    </source>
</evidence>
<gene>
    <name evidence="24" type="ORF">IscW_ISCW012228</name>
</gene>
<comment type="catalytic activity">
    <reaction evidence="18">
        <text>leukotriene C4 = leukotriene A4 + glutathione</text>
        <dbReference type="Rhea" id="RHEA:17617"/>
        <dbReference type="ChEBI" id="CHEBI:57463"/>
        <dbReference type="ChEBI" id="CHEBI:57925"/>
        <dbReference type="ChEBI" id="CHEBI:57973"/>
        <dbReference type="EC" id="4.4.1.20"/>
    </reaction>
    <physiologicalReaction direction="right-to-left" evidence="18">
        <dbReference type="Rhea" id="RHEA:17619"/>
    </physiologicalReaction>
</comment>
<comment type="pathway">
    <text evidence="15">Lipid metabolism; arachidonate metabolism.</text>
</comment>
<dbReference type="VEuPathDB" id="VectorBase:ISCW012228"/>
<dbReference type="InterPro" id="IPR023352">
    <property type="entry name" value="MAPEG-like_dom_sf"/>
</dbReference>
<comment type="catalytic activity">
    <reaction evidence="17">
        <text>(5S)-hydroperoxy-(6E,8Z,11Z,14Z)-eicosatetraenoate + 2 glutathione = (5S)-hydroxy-(6E,8Z,11Z,14Z)-eicosatetraenoate + glutathione disulfide + H2O</text>
        <dbReference type="Rhea" id="RHEA:48620"/>
        <dbReference type="ChEBI" id="CHEBI:15377"/>
        <dbReference type="ChEBI" id="CHEBI:57450"/>
        <dbReference type="ChEBI" id="CHEBI:57925"/>
        <dbReference type="ChEBI" id="CHEBI:58297"/>
        <dbReference type="ChEBI" id="CHEBI:90632"/>
    </reaction>
    <physiologicalReaction direction="left-to-right" evidence="17">
        <dbReference type="Rhea" id="RHEA:48621"/>
    </physiologicalReaction>
</comment>
<dbReference type="GO" id="GO:0006691">
    <property type="term" value="P:leukotriene metabolic process"/>
    <property type="evidence" value="ECO:0007669"/>
    <property type="project" value="UniProtKB-ARBA"/>
</dbReference>
<evidence type="ECO:0000256" key="22">
    <source>
        <dbReference type="ARBA" id="ARBA00076908"/>
    </source>
</evidence>
<evidence type="ECO:0000256" key="14">
    <source>
        <dbReference type="ARBA" id="ARBA00037884"/>
    </source>
</evidence>
<evidence type="ECO:0000256" key="19">
    <source>
        <dbReference type="ARBA" id="ARBA00051411"/>
    </source>
</evidence>
<evidence type="ECO:0000256" key="17">
    <source>
        <dbReference type="ARBA" id="ARBA00043664"/>
    </source>
</evidence>
<keyword evidence="10 23" id="KW-0472">Membrane</keyword>